<dbReference type="InterPro" id="IPR029057">
    <property type="entry name" value="PRTase-like"/>
</dbReference>
<protein>
    <submittedName>
        <fullName evidence="1">Amidophosphoribosyltransferase</fullName>
    </submittedName>
</protein>
<evidence type="ECO:0000313" key="2">
    <source>
        <dbReference type="Proteomes" id="UP000509660"/>
    </source>
</evidence>
<dbReference type="CDD" id="cd06223">
    <property type="entry name" value="PRTases_typeI"/>
    <property type="match status" value="1"/>
</dbReference>
<dbReference type="InterPro" id="IPR000836">
    <property type="entry name" value="PRTase_dom"/>
</dbReference>
<sequence>MYQEHILLPNKFLSKSIKAYYSEEYLGYNKQGNPDYINHLKNDFNEKSEKILYLSAEILIDTSKNAIKNIIISDNIDIVCIIPRAKKDYCYAPSQLMFKTAINTIINNIKVVNGLDFIKRHTNTKTTHFHNKPEYGGDGDLPYPGITKDTCHISLEVKGKNILLIDDIYTKTINIDEDCIQALLDNGAKNVVLYTVAKRI</sequence>
<proteinExistence type="predicted"/>
<keyword evidence="1" id="KW-0808">Transferase</keyword>
<keyword evidence="2" id="KW-1185">Reference proteome</keyword>
<dbReference type="Proteomes" id="UP000509660">
    <property type="component" value="Chromosome"/>
</dbReference>
<dbReference type="GO" id="GO:0016757">
    <property type="term" value="F:glycosyltransferase activity"/>
    <property type="evidence" value="ECO:0007669"/>
    <property type="project" value="UniProtKB-KW"/>
</dbReference>
<dbReference type="Gene3D" id="3.40.50.2020">
    <property type="match status" value="1"/>
</dbReference>
<reference evidence="1 2" key="1">
    <citation type="submission" date="2020-06" db="EMBL/GenBank/DDBJ databases">
        <title>Mannheimia pernigra sp. nov. isolated from bovine respiratory tract.</title>
        <authorList>
            <person name="Kuhnert P."/>
            <person name="Akarsu-Egger H."/>
        </authorList>
    </citation>
    <scope>NUCLEOTIDE SEQUENCE [LARGE SCALE GENOMIC DNA]</scope>
    <source>
        <strain evidence="1 2">BNO311</strain>
    </source>
</reference>
<organism evidence="1 2">
    <name type="scientific">Mannheimia pernigra</name>
    <dbReference type="NCBI Taxonomy" id="111844"/>
    <lineage>
        <taxon>Bacteria</taxon>
        <taxon>Pseudomonadati</taxon>
        <taxon>Pseudomonadota</taxon>
        <taxon>Gammaproteobacteria</taxon>
        <taxon>Pasteurellales</taxon>
        <taxon>Pasteurellaceae</taxon>
        <taxon>Mannheimia</taxon>
    </lineage>
</organism>
<gene>
    <name evidence="1" type="ORF">HV559_01995</name>
</gene>
<dbReference type="SUPFAM" id="SSF53271">
    <property type="entry name" value="PRTase-like"/>
    <property type="match status" value="1"/>
</dbReference>
<keyword evidence="1" id="KW-0328">Glycosyltransferase</keyword>
<accession>A0A7D5DVS5</accession>
<dbReference type="AlphaFoldDB" id="A0A7D5DVS5"/>
<dbReference type="EMBL" id="CP055306">
    <property type="protein sequence ID" value="QLB39746.1"/>
    <property type="molecule type" value="Genomic_DNA"/>
</dbReference>
<name>A0A7D5DVS5_9PAST</name>
<dbReference type="RefSeq" id="WP_176809432.1">
    <property type="nucleotide sequence ID" value="NZ_CP055306.1"/>
</dbReference>
<evidence type="ECO:0000313" key="1">
    <source>
        <dbReference type="EMBL" id="QLB39746.1"/>
    </source>
</evidence>